<organism evidence="1 2">
    <name type="scientific">Edhazardia aedis (strain USNM 41457)</name>
    <name type="common">Microsporidian parasite</name>
    <dbReference type="NCBI Taxonomy" id="1003232"/>
    <lineage>
        <taxon>Eukaryota</taxon>
        <taxon>Fungi</taxon>
        <taxon>Fungi incertae sedis</taxon>
        <taxon>Microsporidia</taxon>
        <taxon>Edhazardia</taxon>
    </lineage>
</organism>
<name>J9DB38_EDHAE</name>
<comment type="caution">
    <text evidence="1">The sequence shown here is derived from an EMBL/GenBank/DDBJ whole genome shotgun (WGS) entry which is preliminary data.</text>
</comment>
<dbReference type="InParanoid" id="J9DB38"/>
<dbReference type="HOGENOM" id="CLU_2038030_0_0_1"/>
<reference evidence="2" key="2">
    <citation type="submission" date="2015-07" db="EMBL/GenBank/DDBJ databases">
        <title>Contrasting host-pathogen interactions and genome evolution in two generalist and specialist microsporidian pathogens of mosquitoes.</title>
        <authorList>
            <consortium name="The Broad Institute Genomics Platform"/>
            <consortium name="The Broad Institute Genome Sequencing Center for Infectious Disease"/>
            <person name="Cuomo C.A."/>
            <person name="Sanscrainte N.D."/>
            <person name="Goldberg J.M."/>
            <person name="Heiman D."/>
            <person name="Young S."/>
            <person name="Zeng Q."/>
            <person name="Becnel J.J."/>
            <person name="Birren B.W."/>
        </authorList>
    </citation>
    <scope>NUCLEOTIDE SEQUENCE [LARGE SCALE GENOMIC DNA]</scope>
    <source>
        <strain evidence="2">USNM 41457</strain>
    </source>
</reference>
<sequence>MIIRASITLLYGLECTIFAICHKCPRLKEKGYFQIKTYVADRQIQRIEGRKTSYEEKLLHGFKNIGNSETPLFQFTQKHISMSKIKNYVLKAKYIKEKLYIGLDVRGRPLGRPDFLSLEIL</sequence>
<dbReference type="VEuPathDB" id="MicrosporidiaDB:EDEG_01095"/>
<keyword evidence="2" id="KW-1185">Reference proteome</keyword>
<reference evidence="1 2" key="1">
    <citation type="submission" date="2011-08" db="EMBL/GenBank/DDBJ databases">
        <authorList>
            <person name="Liu Z.J."/>
            <person name="Shi F.L."/>
            <person name="Lu J.Q."/>
            <person name="Li M."/>
            <person name="Wang Z.L."/>
        </authorList>
    </citation>
    <scope>NUCLEOTIDE SEQUENCE [LARGE SCALE GENOMIC DNA]</scope>
    <source>
        <strain evidence="1 2">USNM 41457</strain>
    </source>
</reference>
<accession>J9DB38</accession>
<evidence type="ECO:0000313" key="1">
    <source>
        <dbReference type="EMBL" id="EJW04709.1"/>
    </source>
</evidence>
<protein>
    <submittedName>
        <fullName evidence="1">Uncharacterized protein</fullName>
    </submittedName>
</protein>
<dbReference type="Proteomes" id="UP000003163">
    <property type="component" value="Unassembled WGS sequence"/>
</dbReference>
<gene>
    <name evidence="1" type="ORF">EDEG_01095</name>
</gene>
<proteinExistence type="predicted"/>
<dbReference type="EMBL" id="AFBI03000015">
    <property type="protein sequence ID" value="EJW04709.1"/>
    <property type="molecule type" value="Genomic_DNA"/>
</dbReference>
<evidence type="ECO:0000313" key="2">
    <source>
        <dbReference type="Proteomes" id="UP000003163"/>
    </source>
</evidence>
<dbReference type="AlphaFoldDB" id="J9DB38"/>